<keyword evidence="2" id="KW-0472">Membrane</keyword>
<comment type="caution">
    <text evidence="3">The sequence shown here is derived from an EMBL/GenBank/DDBJ whole genome shotgun (WGS) entry which is preliminary data.</text>
</comment>
<feature type="compositionally biased region" description="Basic and acidic residues" evidence="1">
    <location>
        <begin position="1"/>
        <end position="11"/>
    </location>
</feature>
<protein>
    <submittedName>
        <fullName evidence="3">Uncharacterized protein</fullName>
    </submittedName>
</protein>
<evidence type="ECO:0000313" key="3">
    <source>
        <dbReference type="EMBL" id="NJC71420.1"/>
    </source>
</evidence>
<gene>
    <name evidence="3" type="ORF">HC031_17095</name>
</gene>
<dbReference type="EMBL" id="JAATVY010000011">
    <property type="protein sequence ID" value="NJC71420.1"/>
    <property type="molecule type" value="Genomic_DNA"/>
</dbReference>
<feature type="region of interest" description="Disordered" evidence="1">
    <location>
        <begin position="1"/>
        <end position="64"/>
    </location>
</feature>
<evidence type="ECO:0000256" key="1">
    <source>
        <dbReference type="SAM" id="MobiDB-lite"/>
    </source>
</evidence>
<evidence type="ECO:0000256" key="2">
    <source>
        <dbReference type="SAM" id="Phobius"/>
    </source>
</evidence>
<name>A0ABX0Y1W5_9ACTN</name>
<dbReference type="Proteomes" id="UP000722989">
    <property type="component" value="Unassembled WGS sequence"/>
</dbReference>
<accession>A0ABX0Y1W5</accession>
<keyword evidence="4" id="KW-1185">Reference proteome</keyword>
<organism evidence="3 4">
    <name type="scientific">Planosporangium thailandense</name>
    <dbReference type="NCBI Taxonomy" id="765197"/>
    <lineage>
        <taxon>Bacteria</taxon>
        <taxon>Bacillati</taxon>
        <taxon>Actinomycetota</taxon>
        <taxon>Actinomycetes</taxon>
        <taxon>Micromonosporales</taxon>
        <taxon>Micromonosporaceae</taxon>
        <taxon>Planosporangium</taxon>
    </lineage>
</organism>
<proteinExistence type="predicted"/>
<feature type="compositionally biased region" description="Pro residues" evidence="1">
    <location>
        <begin position="13"/>
        <end position="24"/>
    </location>
</feature>
<keyword evidence="2" id="KW-1133">Transmembrane helix</keyword>
<dbReference type="RefSeq" id="WP_167926317.1">
    <property type="nucleotide sequence ID" value="NZ_JAATVY010000011.1"/>
</dbReference>
<feature type="transmembrane region" description="Helical" evidence="2">
    <location>
        <begin position="70"/>
        <end position="89"/>
    </location>
</feature>
<reference evidence="3 4" key="1">
    <citation type="submission" date="2020-03" db="EMBL/GenBank/DDBJ databases">
        <title>WGS of the type strain of Planosporangium spp.</title>
        <authorList>
            <person name="Thawai C."/>
        </authorList>
    </citation>
    <scope>NUCLEOTIDE SEQUENCE [LARGE SCALE GENOMIC DNA]</scope>
    <source>
        <strain evidence="3 4">TBRC 5610</strain>
    </source>
</reference>
<sequence length="98" mass="10075">MTRVEILRDTSKFPPPGAAVPGAPPALDSDPPTATVRPAPSPTPAAPVDSATPEPAGGAALPVDLSDPRVLYGVSGVLVAAAGIVEYWGRRHFRAVRR</sequence>
<keyword evidence="2" id="KW-0812">Transmembrane</keyword>
<evidence type="ECO:0000313" key="4">
    <source>
        <dbReference type="Proteomes" id="UP000722989"/>
    </source>
</evidence>